<dbReference type="eggNOG" id="ENOG502T5DT">
    <property type="taxonomic scope" value="Eukaryota"/>
</dbReference>
<organism evidence="2">
    <name type="scientific">Colletotrichum graminicola (strain M1.001 / M2 / FGSC 10212)</name>
    <name type="common">Maize anthracnose fungus</name>
    <name type="synonym">Glomerella graminicola</name>
    <dbReference type="NCBI Taxonomy" id="645133"/>
    <lineage>
        <taxon>Eukaryota</taxon>
        <taxon>Fungi</taxon>
        <taxon>Dikarya</taxon>
        <taxon>Ascomycota</taxon>
        <taxon>Pezizomycotina</taxon>
        <taxon>Sordariomycetes</taxon>
        <taxon>Hypocreomycetidae</taxon>
        <taxon>Glomerellales</taxon>
        <taxon>Glomerellaceae</taxon>
        <taxon>Colletotrichum</taxon>
        <taxon>Colletotrichum graminicola species complex</taxon>
    </lineage>
</organism>
<dbReference type="RefSeq" id="XP_008096541.1">
    <property type="nucleotide sequence ID" value="XM_008098350.1"/>
</dbReference>
<dbReference type="Proteomes" id="UP000008782">
    <property type="component" value="Unassembled WGS sequence"/>
</dbReference>
<dbReference type="OrthoDB" id="5275938at2759"/>
<dbReference type="STRING" id="645133.E3QNN4"/>
<dbReference type="Gene3D" id="3.30.710.10">
    <property type="entry name" value="Potassium Channel Kv1.1, Chain A"/>
    <property type="match status" value="1"/>
</dbReference>
<evidence type="ECO:0000313" key="1">
    <source>
        <dbReference type="EMBL" id="EFQ32521.1"/>
    </source>
</evidence>
<evidence type="ECO:0008006" key="3">
    <source>
        <dbReference type="Google" id="ProtNLM"/>
    </source>
</evidence>
<keyword evidence="2" id="KW-1185">Reference proteome</keyword>
<protein>
    <recommendedName>
        <fullName evidence="3">BTB domain-containing protein</fullName>
    </recommendedName>
</protein>
<dbReference type="VEuPathDB" id="FungiDB:GLRG_07791"/>
<name>E3QNN4_COLGM</name>
<dbReference type="EMBL" id="GG697362">
    <property type="protein sequence ID" value="EFQ32521.1"/>
    <property type="molecule type" value="Genomic_DNA"/>
</dbReference>
<dbReference type="InterPro" id="IPR011333">
    <property type="entry name" value="SKP1/BTB/POZ_sf"/>
</dbReference>
<dbReference type="HOGENOM" id="CLU_042420_3_2_1"/>
<evidence type="ECO:0000313" key="2">
    <source>
        <dbReference type="Proteomes" id="UP000008782"/>
    </source>
</evidence>
<gene>
    <name evidence="1" type="ORF">GLRG_07791</name>
</gene>
<dbReference type="AlphaFoldDB" id="E3QNN4"/>
<reference evidence="2" key="1">
    <citation type="journal article" date="2012" name="Nat. Genet.">
        <title>Lifestyle transitions in plant pathogenic Colletotrichum fungi deciphered by genome and transcriptome analyses.</title>
        <authorList>
            <person name="O'Connell R.J."/>
            <person name="Thon M.R."/>
            <person name="Hacquard S."/>
            <person name="Amyotte S.G."/>
            <person name="Kleemann J."/>
            <person name="Torres M.F."/>
            <person name="Damm U."/>
            <person name="Buiate E.A."/>
            <person name="Epstein L."/>
            <person name="Alkan N."/>
            <person name="Altmueller J."/>
            <person name="Alvarado-Balderrama L."/>
            <person name="Bauser C.A."/>
            <person name="Becker C."/>
            <person name="Birren B.W."/>
            <person name="Chen Z."/>
            <person name="Choi J."/>
            <person name="Crouch J.A."/>
            <person name="Duvick J.P."/>
            <person name="Farman M.A."/>
            <person name="Gan P."/>
            <person name="Heiman D."/>
            <person name="Henrissat B."/>
            <person name="Howard R.J."/>
            <person name="Kabbage M."/>
            <person name="Koch C."/>
            <person name="Kracher B."/>
            <person name="Kubo Y."/>
            <person name="Law A.D."/>
            <person name="Lebrun M.-H."/>
            <person name="Lee Y.-H."/>
            <person name="Miyara I."/>
            <person name="Moore N."/>
            <person name="Neumann U."/>
            <person name="Nordstroem K."/>
            <person name="Panaccione D.G."/>
            <person name="Panstruga R."/>
            <person name="Place M."/>
            <person name="Proctor R.H."/>
            <person name="Prusky D."/>
            <person name="Rech G."/>
            <person name="Reinhardt R."/>
            <person name="Rollins J.A."/>
            <person name="Rounsley S."/>
            <person name="Schardl C.L."/>
            <person name="Schwartz D.C."/>
            <person name="Shenoy N."/>
            <person name="Shirasu K."/>
            <person name="Sikhakolli U.R."/>
            <person name="Stueber K."/>
            <person name="Sukno S.A."/>
            <person name="Sweigard J.A."/>
            <person name="Takano Y."/>
            <person name="Takahara H."/>
            <person name="Trail F."/>
            <person name="van der Does H.C."/>
            <person name="Voll L.M."/>
            <person name="Will I."/>
            <person name="Young S."/>
            <person name="Zeng Q."/>
            <person name="Zhang J."/>
            <person name="Zhou S."/>
            <person name="Dickman M.B."/>
            <person name="Schulze-Lefert P."/>
            <person name="Ver Loren van Themaat E."/>
            <person name="Ma L.-J."/>
            <person name="Vaillancourt L.J."/>
        </authorList>
    </citation>
    <scope>NUCLEOTIDE SEQUENCE [LARGE SCALE GENOMIC DNA]</scope>
    <source>
        <strain evidence="2">M1.001 / M2 / FGSC 10212</strain>
    </source>
</reference>
<accession>E3QNN4</accession>
<sequence length="355" mass="40419">MDSNITELDKRGDLVLRFGSSSTTDLRVCSKAMARASDVFEMMLFGPFRESQKEGEEWIVELPEDNIQPMTTLLAIAHGCLRVVPDNVSVPHLFELLVLGEKYNTMHLFRPYLKRWGDPNRPGVWFHDETLMTAWIFRELGARDIFESAIINAARERRGDSTVGCFVGDQDKDKDSVFNVHIRASEILDIITAKQMALLESSMEPLLEAARRTSSDQICRRNWLSKNKRQACADSIHASLIRVCESLDIDPGVTLSKDELATYPHSATRIFWTVLTMSLDNIPGHEYCGPIDEVKTATKTAFIDRTVAMSPSQHQYLEKKAAISGWDKMSTSPLPWRFSGEEDLYNYKTPYIQWM</sequence>
<dbReference type="GeneID" id="24413156"/>
<proteinExistence type="predicted"/>